<keyword evidence="1" id="KW-1133">Transmembrane helix</keyword>
<keyword evidence="1" id="KW-0472">Membrane</keyword>
<evidence type="ECO:0000313" key="3">
    <source>
        <dbReference type="Proteomes" id="UP000447873"/>
    </source>
</evidence>
<evidence type="ECO:0000256" key="1">
    <source>
        <dbReference type="SAM" id="Phobius"/>
    </source>
</evidence>
<reference evidence="2 3" key="1">
    <citation type="submission" date="2018-12" db="EMBL/GenBank/DDBJ databases">
        <title>Venturia inaequalis Genome Resource.</title>
        <authorList>
            <person name="Lichtner F.J."/>
        </authorList>
    </citation>
    <scope>NUCLEOTIDE SEQUENCE [LARGE SCALE GENOMIC DNA]</scope>
    <source>
        <strain evidence="2 3">120213</strain>
    </source>
</reference>
<dbReference type="AlphaFoldDB" id="A0A8H3UMR7"/>
<sequence length="145" mass="16743">MDINNKLAALNLRQNMEDTVMSGMAVSPASKMPIELWDKVFKYLMPTDEELTPKPARIRDLEDELPFPRHKIQDALNLRMTCRDFSRNYMLCTTLYRNITVHMTFGSVGKLASIADDPTLRRHVVMVVVISLYFLCWGCPTIYII</sequence>
<evidence type="ECO:0000313" key="2">
    <source>
        <dbReference type="EMBL" id="KAE9973184.1"/>
    </source>
</evidence>
<gene>
    <name evidence="2" type="ORF">EG328_004526</name>
</gene>
<protein>
    <recommendedName>
        <fullName evidence="4">F-box domain-containing protein</fullName>
    </recommendedName>
</protein>
<feature type="transmembrane region" description="Helical" evidence="1">
    <location>
        <begin position="124"/>
        <end position="144"/>
    </location>
</feature>
<keyword evidence="1" id="KW-0812">Transmembrane</keyword>
<name>A0A8H3UMR7_VENIN</name>
<dbReference type="EMBL" id="WNWS01000249">
    <property type="protein sequence ID" value="KAE9973184.1"/>
    <property type="molecule type" value="Genomic_DNA"/>
</dbReference>
<dbReference type="Proteomes" id="UP000447873">
    <property type="component" value="Unassembled WGS sequence"/>
</dbReference>
<comment type="caution">
    <text evidence="2">The sequence shown here is derived from an EMBL/GenBank/DDBJ whole genome shotgun (WGS) entry which is preliminary data.</text>
</comment>
<accession>A0A8H3UMR7</accession>
<organism evidence="2 3">
    <name type="scientific">Venturia inaequalis</name>
    <name type="common">Apple scab fungus</name>
    <dbReference type="NCBI Taxonomy" id="5025"/>
    <lineage>
        <taxon>Eukaryota</taxon>
        <taxon>Fungi</taxon>
        <taxon>Dikarya</taxon>
        <taxon>Ascomycota</taxon>
        <taxon>Pezizomycotina</taxon>
        <taxon>Dothideomycetes</taxon>
        <taxon>Pleosporomycetidae</taxon>
        <taxon>Venturiales</taxon>
        <taxon>Venturiaceae</taxon>
        <taxon>Venturia</taxon>
    </lineage>
</organism>
<proteinExistence type="predicted"/>
<evidence type="ECO:0008006" key="4">
    <source>
        <dbReference type="Google" id="ProtNLM"/>
    </source>
</evidence>